<proteinExistence type="predicted"/>
<dbReference type="PANTHER" id="PTHR39337">
    <property type="entry name" value="BLR5642 PROTEIN"/>
    <property type="match status" value="1"/>
</dbReference>
<keyword evidence="2" id="KW-1185">Reference proteome</keyword>
<evidence type="ECO:0008006" key="3">
    <source>
        <dbReference type="Google" id="ProtNLM"/>
    </source>
</evidence>
<sequence length="102" mass="10880">MNIVGIGYEGLTLPDFLSRLRSLDASAGLGYTHVPALGNPPWNQAGFRSPDAASARAAYADLMPMSALTEVALLASHERIALLCFEADQSHCHRDVILSALT</sequence>
<name>A0ABQ4CI92_9ACTN</name>
<comment type="caution">
    <text evidence="1">The sequence shown here is derived from an EMBL/GenBank/DDBJ whole genome shotgun (WGS) entry which is preliminary data.</text>
</comment>
<protein>
    <recommendedName>
        <fullName evidence="3">DUF488 domain-containing protein</fullName>
    </recommendedName>
</protein>
<gene>
    <name evidence="1" type="ORF">Asi02nite_05280</name>
</gene>
<accession>A0ABQ4CI92</accession>
<evidence type="ECO:0000313" key="2">
    <source>
        <dbReference type="Proteomes" id="UP000604117"/>
    </source>
</evidence>
<dbReference type="Pfam" id="PF04343">
    <property type="entry name" value="DUF488"/>
    <property type="match status" value="1"/>
</dbReference>
<reference evidence="1 2" key="1">
    <citation type="submission" date="2021-01" db="EMBL/GenBank/DDBJ databases">
        <title>Whole genome shotgun sequence of Asanoa siamensis NBRC 107932.</title>
        <authorList>
            <person name="Komaki H."/>
            <person name="Tamura T."/>
        </authorList>
    </citation>
    <scope>NUCLEOTIDE SEQUENCE [LARGE SCALE GENOMIC DNA]</scope>
    <source>
        <strain evidence="1 2">NBRC 107932</strain>
    </source>
</reference>
<dbReference type="EMBL" id="BONE01000003">
    <property type="protein sequence ID" value="GIF71010.1"/>
    <property type="molecule type" value="Genomic_DNA"/>
</dbReference>
<evidence type="ECO:0000313" key="1">
    <source>
        <dbReference type="EMBL" id="GIF71010.1"/>
    </source>
</evidence>
<dbReference type="PANTHER" id="PTHR39337:SF1">
    <property type="entry name" value="BLR5642 PROTEIN"/>
    <property type="match status" value="1"/>
</dbReference>
<organism evidence="1 2">
    <name type="scientific">Asanoa siamensis</name>
    <dbReference type="NCBI Taxonomy" id="926357"/>
    <lineage>
        <taxon>Bacteria</taxon>
        <taxon>Bacillati</taxon>
        <taxon>Actinomycetota</taxon>
        <taxon>Actinomycetes</taxon>
        <taxon>Micromonosporales</taxon>
        <taxon>Micromonosporaceae</taxon>
        <taxon>Asanoa</taxon>
    </lineage>
</organism>
<dbReference type="RefSeq" id="WP_203710511.1">
    <property type="nucleotide sequence ID" value="NZ_BONE01000003.1"/>
</dbReference>
<dbReference type="Proteomes" id="UP000604117">
    <property type="component" value="Unassembled WGS sequence"/>
</dbReference>
<dbReference type="InterPro" id="IPR007438">
    <property type="entry name" value="DUF488"/>
</dbReference>